<gene>
    <name evidence="1" type="ORF">A0U93_03745</name>
</gene>
<name>A0A1U9KN31_9PROT</name>
<evidence type="ECO:0008006" key="3">
    <source>
        <dbReference type="Google" id="ProtNLM"/>
    </source>
</evidence>
<dbReference type="KEGG" id="nch:A0U93_03745"/>
<accession>A0A1U9KN31</accession>
<dbReference type="EMBL" id="CP014691">
    <property type="protein sequence ID" value="AQS87199.1"/>
    <property type="molecule type" value="Genomic_DNA"/>
</dbReference>
<dbReference type="SUPFAM" id="SSF53335">
    <property type="entry name" value="S-adenosyl-L-methionine-dependent methyltransferases"/>
    <property type="match status" value="1"/>
</dbReference>
<keyword evidence="2" id="KW-1185">Reference proteome</keyword>
<sequence>MFRCLRTNSSSDAAGFYASRRGALTAMLLAERLRPLLPAPAGRRILGLGYAQPVMTHWQELMEAQWAGTARLDTMLTRQPPVGDADSATWIRHDCLTGPDYLPFDDLALDVVLVVHGLEFAGRAPFLRSIWKTLRDDGALILVTPNRTGLWAHDDSTPFGHGTPFSAGQLDRLLDRALFRTEKALPALTVPPGGLCLGRQTARLCDRIGQVLSRRLGGVHVVLARKNLYAGLPLQPEGAPLNLARQIVETSPS</sequence>
<organism evidence="1 2">
    <name type="scientific">Neoasaia chiangmaiensis</name>
    <dbReference type="NCBI Taxonomy" id="320497"/>
    <lineage>
        <taxon>Bacteria</taxon>
        <taxon>Pseudomonadati</taxon>
        <taxon>Pseudomonadota</taxon>
        <taxon>Alphaproteobacteria</taxon>
        <taxon>Acetobacterales</taxon>
        <taxon>Acetobacteraceae</taxon>
        <taxon>Neoasaia</taxon>
    </lineage>
</organism>
<evidence type="ECO:0000313" key="1">
    <source>
        <dbReference type="EMBL" id="AQS87199.1"/>
    </source>
</evidence>
<evidence type="ECO:0000313" key="2">
    <source>
        <dbReference type="Proteomes" id="UP000188604"/>
    </source>
</evidence>
<dbReference type="Gene3D" id="3.40.50.150">
    <property type="entry name" value="Vaccinia Virus protein VP39"/>
    <property type="match status" value="1"/>
</dbReference>
<dbReference type="STRING" id="320497.A0U93_03745"/>
<dbReference type="AlphaFoldDB" id="A0A1U9KN31"/>
<proteinExistence type="predicted"/>
<dbReference type="Proteomes" id="UP000188604">
    <property type="component" value="Chromosome"/>
</dbReference>
<dbReference type="InterPro" id="IPR029063">
    <property type="entry name" value="SAM-dependent_MTases_sf"/>
</dbReference>
<dbReference type="RefSeq" id="WP_077806171.1">
    <property type="nucleotide sequence ID" value="NZ_BJXS01000008.1"/>
</dbReference>
<dbReference type="OrthoDB" id="9800231at2"/>
<protein>
    <recommendedName>
        <fullName evidence="3">Methyltransferase type 11</fullName>
    </recommendedName>
</protein>
<reference evidence="1 2" key="1">
    <citation type="submission" date="2016-03" db="EMBL/GenBank/DDBJ databases">
        <title>Acetic acid bacteria sequencing.</title>
        <authorList>
            <person name="Brandt J."/>
            <person name="Jakob F."/>
            <person name="Vogel R.F."/>
        </authorList>
    </citation>
    <scope>NUCLEOTIDE SEQUENCE [LARGE SCALE GENOMIC DNA]</scope>
    <source>
        <strain evidence="1 2">NBRC 101099</strain>
    </source>
</reference>